<dbReference type="AlphaFoldDB" id="A0A5B7GHC5"/>
<comment type="caution">
    <text evidence="2">The sequence shown here is derived from an EMBL/GenBank/DDBJ whole genome shotgun (WGS) entry which is preliminary data.</text>
</comment>
<evidence type="ECO:0000256" key="1">
    <source>
        <dbReference type="SAM" id="MobiDB-lite"/>
    </source>
</evidence>
<feature type="region of interest" description="Disordered" evidence="1">
    <location>
        <begin position="1"/>
        <end position="21"/>
    </location>
</feature>
<dbReference type="EMBL" id="VSRR010015606">
    <property type="protein sequence ID" value="MPC58362.1"/>
    <property type="molecule type" value="Genomic_DNA"/>
</dbReference>
<protein>
    <submittedName>
        <fullName evidence="2">Uncharacterized protein</fullName>
    </submittedName>
</protein>
<organism evidence="2 3">
    <name type="scientific">Portunus trituberculatus</name>
    <name type="common">Swimming crab</name>
    <name type="synonym">Neptunus trituberculatus</name>
    <dbReference type="NCBI Taxonomy" id="210409"/>
    <lineage>
        <taxon>Eukaryota</taxon>
        <taxon>Metazoa</taxon>
        <taxon>Ecdysozoa</taxon>
        <taxon>Arthropoda</taxon>
        <taxon>Crustacea</taxon>
        <taxon>Multicrustacea</taxon>
        <taxon>Malacostraca</taxon>
        <taxon>Eumalacostraca</taxon>
        <taxon>Eucarida</taxon>
        <taxon>Decapoda</taxon>
        <taxon>Pleocyemata</taxon>
        <taxon>Brachyura</taxon>
        <taxon>Eubrachyura</taxon>
        <taxon>Portunoidea</taxon>
        <taxon>Portunidae</taxon>
        <taxon>Portuninae</taxon>
        <taxon>Portunus</taxon>
    </lineage>
</organism>
<sequence>MAITDLRIPGSGAAAGHGKPMAVAKPRKQCKKYPWHHALPYLRQEMRHGSHLLCLRLRRPVAPAGPACSGLCTALLVPGWKLSTCEAKDWKPEKGGIL</sequence>
<proteinExistence type="predicted"/>
<keyword evidence="3" id="KW-1185">Reference proteome</keyword>
<dbReference type="Proteomes" id="UP000324222">
    <property type="component" value="Unassembled WGS sequence"/>
</dbReference>
<accession>A0A5B7GHC5</accession>
<evidence type="ECO:0000313" key="2">
    <source>
        <dbReference type="EMBL" id="MPC58362.1"/>
    </source>
</evidence>
<name>A0A5B7GHC5_PORTR</name>
<evidence type="ECO:0000313" key="3">
    <source>
        <dbReference type="Proteomes" id="UP000324222"/>
    </source>
</evidence>
<reference evidence="2 3" key="1">
    <citation type="submission" date="2019-05" db="EMBL/GenBank/DDBJ databases">
        <title>Another draft genome of Portunus trituberculatus and its Hox gene families provides insights of decapod evolution.</title>
        <authorList>
            <person name="Jeong J.-H."/>
            <person name="Song I."/>
            <person name="Kim S."/>
            <person name="Choi T."/>
            <person name="Kim D."/>
            <person name="Ryu S."/>
            <person name="Kim W."/>
        </authorList>
    </citation>
    <scope>NUCLEOTIDE SEQUENCE [LARGE SCALE GENOMIC DNA]</scope>
    <source>
        <tissue evidence="2">Muscle</tissue>
    </source>
</reference>
<gene>
    <name evidence="2" type="ORF">E2C01_052363</name>
</gene>